<dbReference type="Gene3D" id="3.10.620.30">
    <property type="match status" value="1"/>
</dbReference>
<dbReference type="Gene3D" id="2.60.40.3140">
    <property type="match status" value="1"/>
</dbReference>
<dbReference type="EMBL" id="CP157942">
    <property type="protein sequence ID" value="XBS67578.1"/>
    <property type="molecule type" value="Genomic_DNA"/>
</dbReference>
<dbReference type="InterPro" id="IPR024618">
    <property type="entry name" value="DUF3857"/>
</dbReference>
<protein>
    <submittedName>
        <fullName evidence="3">DUF3857 domain-containing protein</fullName>
    </submittedName>
</protein>
<dbReference type="RefSeq" id="WP_349968173.1">
    <property type="nucleotide sequence ID" value="NZ_CP157942.1"/>
</dbReference>
<dbReference type="SUPFAM" id="SSF54001">
    <property type="entry name" value="Cysteine proteinases"/>
    <property type="match status" value="1"/>
</dbReference>
<feature type="chain" id="PRO_5043952666" evidence="1">
    <location>
        <begin position="21"/>
        <end position="628"/>
    </location>
</feature>
<evidence type="ECO:0000256" key="1">
    <source>
        <dbReference type="SAM" id="SignalP"/>
    </source>
</evidence>
<evidence type="ECO:0000259" key="2">
    <source>
        <dbReference type="Pfam" id="PF12969"/>
    </source>
</evidence>
<reference evidence="3" key="1">
    <citation type="submission" date="2024-06" db="EMBL/GenBank/DDBJ databases">
        <authorList>
            <person name="Dussert Y."/>
            <person name="Peccoud J."/>
            <person name="Pigeault R."/>
        </authorList>
    </citation>
    <scope>NUCLEOTIDE SEQUENCE</scope>
    <source>
        <strain evidence="3">WArc</strain>
    </source>
</reference>
<sequence length="628" mass="71016">MKFLKTLFNLALVVFFVTSAAEARWSKYEDASIEYKFSNVNINVNKDGTYETEVELQAKILKESGRDRFSLYSLIYNDDSADLTVLEAKTAYNGEEYIVTEDMIEDKPLASPSKGFDQLRQVTISFPKIEIGTEVYLRYKQVNKKVPIDNFYGRTFNYWGNYLQADNTKINSELPLEIKVNDPREVLEIAEEKNDDIHSISIALKKAVYENTTNEPHNGILNIKHNTWVSLSSLSKWEDLAKKLAPGYHSVINQPLPATFKAIAESATSESTDEDKINAVTSLLNEKVQYMGDWRTVSGKFFPRDLEKIADSQVGDCKDFSASTAAILQKFGYKVQPILVMRGTTSISNFEAALPNMGNFNHVMLKVTNKGGKIYWIDPTNTVSMAQGIFPDIADRNALVLDSEEADYIKIPAVQGENSKVISHSELTIEDNVVNEYGQLIVQGEAALGLTGVGLYYSDEQLRDSVFRMISGVYLDEEEKKFLELPDLTSRNVEDLIIKYEFQKKNKVFKTNLGPALNLGDNWLNDVVNTASDQVSDLFIGVPKTKESHMIIKNIKIKNCESLNFEIDSPWLYVNRSCKYQNDGTEFSNVIAIKKSFITNEELKTAEYKNLKSELENNFSRASIIISE</sequence>
<keyword evidence="1" id="KW-0732">Signal</keyword>
<name>A0AAU7Q3H7_9RICK</name>
<dbReference type="AlphaFoldDB" id="A0AAU7Q3H7"/>
<gene>
    <name evidence="3" type="ORF">ABLO99_02760</name>
</gene>
<organism evidence="3">
    <name type="scientific">Wolbachia endosymbiont of Armadillidium arcangelii</name>
    <dbReference type="NCBI Taxonomy" id="3158571"/>
    <lineage>
        <taxon>Bacteria</taxon>
        <taxon>Pseudomonadati</taxon>
        <taxon>Pseudomonadota</taxon>
        <taxon>Alphaproteobacteria</taxon>
        <taxon>Rickettsiales</taxon>
        <taxon>Anaplasmataceae</taxon>
        <taxon>Wolbachieae</taxon>
        <taxon>Wolbachia</taxon>
    </lineage>
</organism>
<feature type="signal peptide" evidence="1">
    <location>
        <begin position="1"/>
        <end position="20"/>
    </location>
</feature>
<feature type="domain" description="DUF3857" evidence="2">
    <location>
        <begin position="46"/>
        <end position="176"/>
    </location>
</feature>
<dbReference type="Pfam" id="PF12969">
    <property type="entry name" value="DUF3857"/>
    <property type="match status" value="1"/>
</dbReference>
<evidence type="ECO:0000313" key="3">
    <source>
        <dbReference type="EMBL" id="XBS67578.1"/>
    </source>
</evidence>
<proteinExistence type="predicted"/>
<accession>A0AAU7Q3H7</accession>
<dbReference type="InterPro" id="IPR038765">
    <property type="entry name" value="Papain-like_cys_pep_sf"/>
</dbReference>